<evidence type="ECO:0000256" key="7">
    <source>
        <dbReference type="SAM" id="Phobius"/>
    </source>
</evidence>
<dbReference type="CTD" id="91862"/>
<keyword evidence="2 5" id="KW-0812">Transmembrane</keyword>
<keyword evidence="4 5" id="KW-0472">Membrane</keyword>
<evidence type="ECO:0000313" key="10">
    <source>
        <dbReference type="RefSeq" id="XP_031425373.1"/>
    </source>
</evidence>
<dbReference type="KEGG" id="char:105888973"/>
<dbReference type="InterPro" id="IPR053077">
    <property type="entry name" value="MARVEL_domain_protein_3"/>
</dbReference>
<evidence type="ECO:0000256" key="4">
    <source>
        <dbReference type="ARBA" id="ARBA00023136"/>
    </source>
</evidence>
<protein>
    <submittedName>
        <fullName evidence="10">MARVEL domain-containing protein 3 isoform X1</fullName>
    </submittedName>
</protein>
<evidence type="ECO:0000313" key="9">
    <source>
        <dbReference type="Proteomes" id="UP000515152"/>
    </source>
</evidence>
<evidence type="ECO:0000256" key="3">
    <source>
        <dbReference type="ARBA" id="ARBA00022989"/>
    </source>
</evidence>
<feature type="compositionally biased region" description="Polar residues" evidence="6">
    <location>
        <begin position="131"/>
        <end position="142"/>
    </location>
</feature>
<feature type="region of interest" description="Disordered" evidence="6">
    <location>
        <begin position="41"/>
        <end position="142"/>
    </location>
</feature>
<keyword evidence="9" id="KW-1185">Reference proteome</keyword>
<dbReference type="Proteomes" id="UP000515152">
    <property type="component" value="Chromosome 6"/>
</dbReference>
<feature type="transmembrane region" description="Helical" evidence="7">
    <location>
        <begin position="321"/>
        <end position="345"/>
    </location>
</feature>
<sequence length="362" mass="42063">MVVQFCHFDVFWPRINRKVLLEQVRLSIILSVQKTLFATMPESDRYRQRDDPRHKSREREQSSNYTREDESQTENYYERRNRTEYREERNHSNGRSNTERNYSEKERDAYTHPDRTNYDSHQHQGHRRQYTESPVSSYNQNDPQRREALYNLRYLGTGRGICQAMEAFLNMLIIICAGVSHSTAGQYRDLASLGGVYAYYFGGANAFTGAEADRVKQLDKQFYQLKLPPYIFSMACGGALMGYACAMLFLGIFRVPFRWPLTLLVEAILNGLIGLGYIPAVAFYFIKLQETYNHPICKEREELYKSKGHQGFQCSFHGADIAGGLFGVLGIFLFPFAAVLAIKAFRAVRERKKQRELENEHL</sequence>
<dbReference type="PANTHER" id="PTHR34609">
    <property type="entry name" value="GEO08273P1-RELATED"/>
    <property type="match status" value="1"/>
</dbReference>
<gene>
    <name evidence="10" type="primary">marveld3</name>
</gene>
<dbReference type="PANTHER" id="PTHR34609:SF17">
    <property type="entry name" value="GEO08273P1-RELATED"/>
    <property type="match status" value="1"/>
</dbReference>
<evidence type="ECO:0000256" key="1">
    <source>
        <dbReference type="ARBA" id="ARBA00004141"/>
    </source>
</evidence>
<accession>A0A6P8FA33</accession>
<dbReference type="GeneID" id="105888973"/>
<feature type="transmembrane region" description="Helical" evidence="7">
    <location>
        <begin position="230"/>
        <end position="251"/>
    </location>
</feature>
<keyword evidence="3 7" id="KW-1133">Transmembrane helix</keyword>
<feature type="transmembrane region" description="Helical" evidence="7">
    <location>
        <begin position="263"/>
        <end position="286"/>
    </location>
</feature>
<dbReference type="PROSITE" id="PS51225">
    <property type="entry name" value="MARVEL"/>
    <property type="match status" value="1"/>
</dbReference>
<name>A0A6P8FA33_CLUHA</name>
<dbReference type="GO" id="GO:0016020">
    <property type="term" value="C:membrane"/>
    <property type="evidence" value="ECO:0007669"/>
    <property type="project" value="UniProtKB-SubCell"/>
</dbReference>
<dbReference type="InterPro" id="IPR008253">
    <property type="entry name" value="Marvel"/>
</dbReference>
<proteinExistence type="predicted"/>
<evidence type="ECO:0000256" key="2">
    <source>
        <dbReference type="ARBA" id="ARBA00022692"/>
    </source>
</evidence>
<dbReference type="AlphaFoldDB" id="A0A6P8FA33"/>
<reference evidence="10" key="1">
    <citation type="submission" date="2025-08" db="UniProtKB">
        <authorList>
            <consortium name="RefSeq"/>
        </authorList>
    </citation>
    <scope>IDENTIFICATION</scope>
</reference>
<evidence type="ECO:0000256" key="6">
    <source>
        <dbReference type="SAM" id="MobiDB-lite"/>
    </source>
</evidence>
<dbReference type="RefSeq" id="XP_031425373.1">
    <property type="nucleotide sequence ID" value="XM_031569513.2"/>
</dbReference>
<evidence type="ECO:0000256" key="5">
    <source>
        <dbReference type="PROSITE-ProRule" id="PRU00581"/>
    </source>
</evidence>
<feature type="domain" description="MARVEL" evidence="8">
    <location>
        <begin position="154"/>
        <end position="346"/>
    </location>
</feature>
<dbReference type="OrthoDB" id="8844724at2759"/>
<organism evidence="9 10">
    <name type="scientific">Clupea harengus</name>
    <name type="common">Atlantic herring</name>
    <dbReference type="NCBI Taxonomy" id="7950"/>
    <lineage>
        <taxon>Eukaryota</taxon>
        <taxon>Metazoa</taxon>
        <taxon>Chordata</taxon>
        <taxon>Craniata</taxon>
        <taxon>Vertebrata</taxon>
        <taxon>Euteleostomi</taxon>
        <taxon>Actinopterygii</taxon>
        <taxon>Neopterygii</taxon>
        <taxon>Teleostei</taxon>
        <taxon>Clupei</taxon>
        <taxon>Clupeiformes</taxon>
        <taxon>Clupeoidei</taxon>
        <taxon>Clupeidae</taxon>
        <taxon>Clupea</taxon>
    </lineage>
</organism>
<feature type="compositionally biased region" description="Basic and acidic residues" evidence="6">
    <location>
        <begin position="42"/>
        <end position="122"/>
    </location>
</feature>
<evidence type="ECO:0000259" key="8">
    <source>
        <dbReference type="PROSITE" id="PS51225"/>
    </source>
</evidence>
<comment type="subcellular location">
    <subcellularLocation>
        <location evidence="1">Membrane</location>
        <topology evidence="1">Multi-pass membrane protein</topology>
    </subcellularLocation>
</comment>